<dbReference type="InterPro" id="IPR036928">
    <property type="entry name" value="AS_sf"/>
</dbReference>
<dbReference type="STRING" id="46835.A0A504YSP0"/>
<feature type="domain" description="Amidase" evidence="1">
    <location>
        <begin position="103"/>
        <end position="582"/>
    </location>
</feature>
<dbReference type="Gene3D" id="3.90.1300.10">
    <property type="entry name" value="Amidase signature (AS) domain"/>
    <property type="match status" value="1"/>
</dbReference>
<dbReference type="Proteomes" id="UP000316759">
    <property type="component" value="Unassembled WGS sequence"/>
</dbReference>
<dbReference type="InterPro" id="IPR023631">
    <property type="entry name" value="Amidase_dom"/>
</dbReference>
<dbReference type="GO" id="GO:0004040">
    <property type="term" value="F:amidase activity"/>
    <property type="evidence" value="ECO:0007669"/>
    <property type="project" value="TreeGrafter"/>
</dbReference>
<keyword evidence="2" id="KW-0378">Hydrolase</keyword>
<organism evidence="2 3">
    <name type="scientific">Fasciola gigantica</name>
    <name type="common">Giant liver fluke</name>
    <dbReference type="NCBI Taxonomy" id="46835"/>
    <lineage>
        <taxon>Eukaryota</taxon>
        <taxon>Metazoa</taxon>
        <taxon>Spiralia</taxon>
        <taxon>Lophotrochozoa</taxon>
        <taxon>Platyhelminthes</taxon>
        <taxon>Trematoda</taxon>
        <taxon>Digenea</taxon>
        <taxon>Plagiorchiida</taxon>
        <taxon>Echinostomata</taxon>
        <taxon>Echinostomatoidea</taxon>
        <taxon>Fasciolidae</taxon>
        <taxon>Fasciola</taxon>
    </lineage>
</organism>
<dbReference type="OrthoDB" id="6428749at2759"/>
<gene>
    <name evidence="2" type="ORF">FGIG_03730</name>
</gene>
<evidence type="ECO:0000313" key="3">
    <source>
        <dbReference type="Proteomes" id="UP000316759"/>
    </source>
</evidence>
<keyword evidence="3" id="KW-1185">Reference proteome</keyword>
<protein>
    <submittedName>
        <fullName evidence="2">Fatty-acid amide hydrolase 1</fullName>
    </submittedName>
</protein>
<dbReference type="AlphaFoldDB" id="A0A504YSP0"/>
<dbReference type="GO" id="GO:0009062">
    <property type="term" value="P:fatty acid catabolic process"/>
    <property type="evidence" value="ECO:0007669"/>
    <property type="project" value="TreeGrafter"/>
</dbReference>
<dbReference type="EMBL" id="SUNJ01008944">
    <property type="protein sequence ID" value="TPP60798.1"/>
    <property type="molecule type" value="Genomic_DNA"/>
</dbReference>
<dbReference type="GO" id="GO:0017064">
    <property type="term" value="F:fatty acid amide hydrolase activity"/>
    <property type="evidence" value="ECO:0007669"/>
    <property type="project" value="TreeGrafter"/>
</dbReference>
<evidence type="ECO:0000313" key="2">
    <source>
        <dbReference type="EMBL" id="TPP60798.1"/>
    </source>
</evidence>
<evidence type="ECO:0000259" key="1">
    <source>
        <dbReference type="Pfam" id="PF01425"/>
    </source>
</evidence>
<comment type="caution">
    <text evidence="2">The sequence shown here is derived from an EMBL/GenBank/DDBJ whole genome shotgun (WGS) entry which is preliminary data.</text>
</comment>
<accession>A0A504YSP0</accession>
<reference evidence="2 3" key="1">
    <citation type="submission" date="2019-04" db="EMBL/GenBank/DDBJ databases">
        <title>Annotation for the trematode Fasciola gigantica.</title>
        <authorList>
            <person name="Choi Y.-J."/>
        </authorList>
    </citation>
    <scope>NUCLEOTIDE SEQUENCE [LARGE SCALE GENOMIC DNA]</scope>
    <source>
        <strain evidence="2">Uganda_cow_1</strain>
    </source>
</reference>
<dbReference type="PANTHER" id="PTHR45847">
    <property type="entry name" value="FATTY ACID AMIDE HYDROLASE"/>
    <property type="match status" value="1"/>
</dbReference>
<dbReference type="SUPFAM" id="SSF75304">
    <property type="entry name" value="Amidase signature (AS) enzymes"/>
    <property type="match status" value="1"/>
</dbReference>
<sequence>MDIVSAHCAMLLSFLRQHTNKKLIITCSLSALIIRVLHQYFQKHKLNKILQRKKEIMEKSISSLRTALDAVTDSKDELLALTELDLCELRKRIDDGTVNPLKLVQAYQLKALSLYDKGNSGICEFVQEAYTRARELANDPEDSPSPLYGIPISIKEVFMLRGYDSTGGLVKRCNRPAKYDCEIVSHLLSEGAIPFVITATSQALSIDGANNIFGDMVNPYNPKRIAGGSSCGEALLLTQRGSPVGMGSDIGGGIRIPAAFCGLASLKPTYRRLSSFGLTNIFPHSVVALHSCPGPMGRKVGDLVAVMRTLLKPKQYVRDPLVVPVPFNETLFSDTDGTLNIGFYVNFSNPNLMHTVPVVRESVNQAVAALVKAGHRVCPFDPPKPYKAYCLFLRAILADGGYELRSLLAHEPLCEQLKMLIRTLLMPQWMRVTGDYFLSIIGYRPMALLHTLGDLKRARDVIDLNTAIQAYREEFHRAADLLDAIVCPVSAYPAPPCSAPPALVVPSVFYAALYNLLDYPAGTVPTGFVDRVDVMEATKAAINQRLDGEFYQSRVSVMQKDSEGLPVSVQVVGKPFREELVLRVMHQIETALTQSTTN</sequence>
<dbReference type="InterPro" id="IPR052096">
    <property type="entry name" value="Endocannabinoid_amidase"/>
</dbReference>
<proteinExistence type="predicted"/>
<name>A0A504YSP0_FASGI</name>
<dbReference type="PANTHER" id="PTHR45847:SF6">
    <property type="entry name" value="FATTY ACID AMIDE HYDROLASE"/>
    <property type="match status" value="1"/>
</dbReference>
<dbReference type="PIRSF" id="PIRSF001221">
    <property type="entry name" value="Amidase_fungi"/>
    <property type="match status" value="1"/>
</dbReference>
<dbReference type="Pfam" id="PF01425">
    <property type="entry name" value="Amidase"/>
    <property type="match status" value="1"/>
</dbReference>